<dbReference type="SUPFAM" id="SSF52540">
    <property type="entry name" value="P-loop containing nucleoside triphosphate hydrolases"/>
    <property type="match status" value="1"/>
</dbReference>
<dbReference type="Gene3D" id="3.40.50.300">
    <property type="entry name" value="P-loop containing nucleotide triphosphate hydrolases"/>
    <property type="match status" value="2"/>
</dbReference>
<reference evidence="2" key="2">
    <citation type="submission" date="2021-09" db="EMBL/GenBank/DDBJ databases">
        <authorList>
            <person name="Gilroy R."/>
        </authorList>
    </citation>
    <scope>NUCLEOTIDE SEQUENCE</scope>
    <source>
        <strain evidence="2">CHK55-1828</strain>
    </source>
</reference>
<name>A0A921HYA9_9BACT</name>
<comment type="caution">
    <text evidence="2">The sequence shown here is derived from an EMBL/GenBank/DDBJ whole genome shotgun (WGS) entry which is preliminary data.</text>
</comment>
<reference evidence="2" key="1">
    <citation type="journal article" date="2021" name="PeerJ">
        <title>Extensive microbial diversity within the chicken gut microbiome revealed by metagenomics and culture.</title>
        <authorList>
            <person name="Gilroy R."/>
            <person name="Ravi A."/>
            <person name="Getino M."/>
            <person name="Pursley I."/>
            <person name="Horton D.L."/>
            <person name="Alikhan N.F."/>
            <person name="Baker D."/>
            <person name="Gharbi K."/>
            <person name="Hall N."/>
            <person name="Watson M."/>
            <person name="Adriaenssens E.M."/>
            <person name="Foster-Nyarko E."/>
            <person name="Jarju S."/>
            <person name="Secka A."/>
            <person name="Antonio M."/>
            <person name="Oren A."/>
            <person name="Chaudhuri R.R."/>
            <person name="La Ragione R."/>
            <person name="Hildebrand F."/>
            <person name="Pallen M.J."/>
        </authorList>
    </citation>
    <scope>NUCLEOTIDE SEQUENCE</scope>
    <source>
        <strain evidence="2">CHK55-1828</strain>
    </source>
</reference>
<dbReference type="CDD" id="cd18809">
    <property type="entry name" value="SF1_C_RecD"/>
    <property type="match status" value="1"/>
</dbReference>
<dbReference type="CDD" id="cd17933">
    <property type="entry name" value="DEXSc_RecD-like"/>
    <property type="match status" value="1"/>
</dbReference>
<sequence>MINNYLERQIKENFPYQPTPEQENAIKLLSQFLCSPKADVTFLLRGYAGTGKTSLVGALVRTLDFLKQKVVLLAPTGRAAKVFSAYAGHPAFTIHKKIYRERAYSGEGGNFTLNDNLTTHTLYIVDEASMISNEGLSGAMFGTGRLLDDLVQFVYSGQGCRLLLMGDTAQLPPVGEELSPALYADALRGYGLEVVETDLTQVVRQEQQSGILWNATALRRLIAEEEWGVLPKIRVSGFPDVKLLPGNELIDALSACYDRDGTDETIVVCRSNKRANIYNNGIRAQILWREEELESGDLLMVAKNNYYWTEKEKNLDFIANGETAVVRRVRRTAEMYGFRFADVLLAFPNWQDAELEVRLLLDTLHSDAPALSREESERLFQTVLEDYVDIPLKRDRMKKMKADPYYNALQVKYAYAVTCHKAQGGQWKNVFLDQGYMSEEYLTPDYFRWLYTAFTRATDTLYLVNYPAEQTE</sequence>
<dbReference type="AlphaFoldDB" id="A0A921HYA9"/>
<evidence type="ECO:0000313" key="3">
    <source>
        <dbReference type="Proteomes" id="UP000717835"/>
    </source>
</evidence>
<evidence type="ECO:0000313" key="2">
    <source>
        <dbReference type="EMBL" id="HJF91957.1"/>
    </source>
</evidence>
<evidence type="ECO:0000259" key="1">
    <source>
        <dbReference type="Pfam" id="PF13538"/>
    </source>
</evidence>
<organism evidence="2 3">
    <name type="scientific">Mediterranea massiliensis</name>
    <dbReference type="NCBI Taxonomy" id="1841865"/>
    <lineage>
        <taxon>Bacteria</taxon>
        <taxon>Pseudomonadati</taxon>
        <taxon>Bacteroidota</taxon>
        <taxon>Bacteroidia</taxon>
        <taxon>Bacteroidales</taxon>
        <taxon>Bacteroidaceae</taxon>
        <taxon>Mediterranea</taxon>
    </lineage>
</organism>
<accession>A0A921HYA9</accession>
<protein>
    <submittedName>
        <fullName evidence="2">AAA family ATPase</fullName>
    </submittedName>
</protein>
<dbReference type="Pfam" id="PF13538">
    <property type="entry name" value="UvrD_C_2"/>
    <property type="match status" value="1"/>
</dbReference>
<dbReference type="InterPro" id="IPR027785">
    <property type="entry name" value="UvrD-like_helicase_C"/>
</dbReference>
<dbReference type="EMBL" id="DYVX01000050">
    <property type="protein sequence ID" value="HJF91957.1"/>
    <property type="molecule type" value="Genomic_DNA"/>
</dbReference>
<dbReference type="Proteomes" id="UP000717835">
    <property type="component" value="Unassembled WGS sequence"/>
</dbReference>
<dbReference type="Pfam" id="PF13604">
    <property type="entry name" value="AAA_30"/>
    <property type="match status" value="1"/>
</dbReference>
<dbReference type="RefSeq" id="WP_276827425.1">
    <property type="nucleotide sequence ID" value="NZ_DYVX01000050.1"/>
</dbReference>
<gene>
    <name evidence="2" type="ORF">K8W02_06185</name>
</gene>
<dbReference type="InterPro" id="IPR027417">
    <property type="entry name" value="P-loop_NTPase"/>
</dbReference>
<proteinExistence type="predicted"/>
<feature type="domain" description="UvrD-like helicase C-terminal" evidence="1">
    <location>
        <begin position="413"/>
        <end position="464"/>
    </location>
</feature>